<sequence length="112" mass="12778">MLRQAGATAARSRPARTDRIRPLLTTPRKEVTRIAEILNREFTRLYRKRNLIVHGGHTHPHHQPARGHRDNVTADWRSDLGLLHVEEAQGRSGFDITAAVTPTKAHNDFNYD</sequence>
<dbReference type="EMBL" id="CP109441">
    <property type="protein sequence ID" value="WUV49918.1"/>
    <property type="molecule type" value="Genomic_DNA"/>
</dbReference>
<name>A0ABZ1Z321_9NOCA</name>
<dbReference type="Proteomes" id="UP001432062">
    <property type="component" value="Chromosome"/>
</dbReference>
<accession>A0ABZ1Z321</accession>
<proteinExistence type="predicted"/>
<evidence type="ECO:0000313" key="2">
    <source>
        <dbReference type="EMBL" id="WUV49918.1"/>
    </source>
</evidence>
<reference evidence="2" key="1">
    <citation type="submission" date="2022-10" db="EMBL/GenBank/DDBJ databases">
        <title>The complete genomes of actinobacterial strains from the NBC collection.</title>
        <authorList>
            <person name="Joergensen T.S."/>
            <person name="Alvarez Arevalo M."/>
            <person name="Sterndorff E.B."/>
            <person name="Faurdal D."/>
            <person name="Vuksanovic O."/>
            <person name="Mourched A.-S."/>
            <person name="Charusanti P."/>
            <person name="Shaw S."/>
            <person name="Blin K."/>
            <person name="Weber T."/>
        </authorList>
    </citation>
    <scope>NUCLEOTIDE SEQUENCE</scope>
    <source>
        <strain evidence="2">NBC_01482</strain>
    </source>
</reference>
<protein>
    <submittedName>
        <fullName evidence="2">Uncharacterized protein</fullName>
    </submittedName>
</protein>
<gene>
    <name evidence="2" type="ORF">OG563_18030</name>
</gene>
<evidence type="ECO:0000256" key="1">
    <source>
        <dbReference type="SAM" id="MobiDB-lite"/>
    </source>
</evidence>
<organism evidence="2 3">
    <name type="scientific">Nocardia vinacea</name>
    <dbReference type="NCBI Taxonomy" id="96468"/>
    <lineage>
        <taxon>Bacteria</taxon>
        <taxon>Bacillati</taxon>
        <taxon>Actinomycetota</taxon>
        <taxon>Actinomycetes</taxon>
        <taxon>Mycobacteriales</taxon>
        <taxon>Nocardiaceae</taxon>
        <taxon>Nocardia</taxon>
    </lineage>
</organism>
<dbReference type="RefSeq" id="WP_329414597.1">
    <property type="nucleotide sequence ID" value="NZ_CP109441.1"/>
</dbReference>
<feature type="compositionally biased region" description="Basic and acidic residues" evidence="1">
    <location>
        <begin position="15"/>
        <end position="24"/>
    </location>
</feature>
<keyword evidence="3" id="KW-1185">Reference proteome</keyword>
<feature type="region of interest" description="Disordered" evidence="1">
    <location>
        <begin position="1"/>
        <end position="24"/>
    </location>
</feature>
<evidence type="ECO:0000313" key="3">
    <source>
        <dbReference type="Proteomes" id="UP001432062"/>
    </source>
</evidence>